<dbReference type="InterPro" id="IPR011701">
    <property type="entry name" value="MFS"/>
</dbReference>
<dbReference type="InterPro" id="IPR050189">
    <property type="entry name" value="MFS_Efflux_Transporters"/>
</dbReference>
<evidence type="ECO:0000313" key="8">
    <source>
        <dbReference type="EMBL" id="MEX9254471.1"/>
    </source>
</evidence>
<dbReference type="InterPro" id="IPR020846">
    <property type="entry name" value="MFS_dom"/>
</dbReference>
<proteinExistence type="predicted"/>
<reference evidence="8 9" key="1">
    <citation type="submission" date="2024-03" db="EMBL/GenBank/DDBJ databases">
        <title>Role of Flies in the Dissemination of Carbapenem-Resistant Enterobacteriaceae (CRE): An Epidemiological and Genomic Study in China.</title>
        <authorList>
            <person name="Chen K."/>
            <person name="Zhang R."/>
            <person name="Chen S."/>
        </authorList>
    </citation>
    <scope>NUCLEOTIDE SEQUENCE [LARGE SCALE GENOMIC DNA]</scope>
    <source>
        <strain evidence="9">fly-313</strain>
    </source>
</reference>
<feature type="transmembrane region" description="Helical" evidence="6">
    <location>
        <begin position="52"/>
        <end position="72"/>
    </location>
</feature>
<feature type="transmembrane region" description="Helical" evidence="6">
    <location>
        <begin position="305"/>
        <end position="331"/>
    </location>
</feature>
<gene>
    <name evidence="8" type="ORF">AB7Z85_18435</name>
</gene>
<evidence type="ECO:0000256" key="4">
    <source>
        <dbReference type="ARBA" id="ARBA00022989"/>
    </source>
</evidence>
<evidence type="ECO:0000256" key="3">
    <source>
        <dbReference type="ARBA" id="ARBA00022692"/>
    </source>
</evidence>
<feature type="transmembrane region" description="Helical" evidence="6">
    <location>
        <begin position="343"/>
        <end position="365"/>
    </location>
</feature>
<evidence type="ECO:0000256" key="2">
    <source>
        <dbReference type="ARBA" id="ARBA00022475"/>
    </source>
</evidence>
<dbReference type="PANTHER" id="PTHR43124">
    <property type="entry name" value="PURINE EFFLUX PUMP PBUE"/>
    <property type="match status" value="1"/>
</dbReference>
<dbReference type="EMBL" id="JBFZPZ010000018">
    <property type="protein sequence ID" value="MEX9254471.1"/>
    <property type="molecule type" value="Genomic_DNA"/>
</dbReference>
<accession>A0ABV4AAI7</accession>
<keyword evidence="9" id="KW-1185">Reference proteome</keyword>
<evidence type="ECO:0000256" key="5">
    <source>
        <dbReference type="ARBA" id="ARBA00023136"/>
    </source>
</evidence>
<evidence type="ECO:0000256" key="6">
    <source>
        <dbReference type="SAM" id="Phobius"/>
    </source>
</evidence>
<feature type="transmembrane region" description="Helical" evidence="6">
    <location>
        <begin position="276"/>
        <end position="299"/>
    </location>
</feature>
<feature type="transmembrane region" description="Helical" evidence="6">
    <location>
        <begin position="248"/>
        <end position="269"/>
    </location>
</feature>
<dbReference type="PANTHER" id="PTHR43124:SF5">
    <property type="entry name" value="PURINE RIBONUCLEOSIDE EFFLUX PUMP NEPI"/>
    <property type="match status" value="1"/>
</dbReference>
<evidence type="ECO:0000313" key="9">
    <source>
        <dbReference type="Proteomes" id="UP001561463"/>
    </source>
</evidence>
<dbReference type="Pfam" id="PF07690">
    <property type="entry name" value="MFS_1"/>
    <property type="match status" value="1"/>
</dbReference>
<evidence type="ECO:0000256" key="1">
    <source>
        <dbReference type="ARBA" id="ARBA00004651"/>
    </source>
</evidence>
<dbReference type="SUPFAM" id="SSF103473">
    <property type="entry name" value="MFS general substrate transporter"/>
    <property type="match status" value="1"/>
</dbReference>
<protein>
    <submittedName>
        <fullName evidence="8">MFS transporter</fullName>
    </submittedName>
</protein>
<feature type="transmembrane region" description="Helical" evidence="6">
    <location>
        <begin position="141"/>
        <end position="161"/>
    </location>
</feature>
<dbReference type="PROSITE" id="PS50850">
    <property type="entry name" value="MFS"/>
    <property type="match status" value="1"/>
</dbReference>
<evidence type="ECO:0000259" key="7">
    <source>
        <dbReference type="PROSITE" id="PS50850"/>
    </source>
</evidence>
<dbReference type="InterPro" id="IPR036259">
    <property type="entry name" value="MFS_trans_sf"/>
</dbReference>
<feature type="transmembrane region" description="Helical" evidence="6">
    <location>
        <begin position="116"/>
        <end position="134"/>
    </location>
</feature>
<name>A0ABV4AAI7_9ENTR</name>
<keyword evidence="2" id="KW-1003">Cell membrane</keyword>
<keyword evidence="4 6" id="KW-1133">Transmembrane helix</keyword>
<organism evidence="8 9">
    <name type="scientific">Pseudenterobacter timonensis</name>
    <dbReference type="NCBI Taxonomy" id="1755099"/>
    <lineage>
        <taxon>Bacteria</taxon>
        <taxon>Pseudomonadati</taxon>
        <taxon>Pseudomonadota</taxon>
        <taxon>Gammaproteobacteria</taxon>
        <taxon>Enterobacterales</taxon>
        <taxon>Enterobacteriaceae</taxon>
        <taxon>Pseudenterobacter</taxon>
    </lineage>
</organism>
<feature type="domain" description="Major facilitator superfamily (MFS) profile" evidence="7">
    <location>
        <begin position="11"/>
        <end position="395"/>
    </location>
</feature>
<feature type="transmembrane region" description="Helical" evidence="6">
    <location>
        <begin position="173"/>
        <end position="193"/>
    </location>
</feature>
<comment type="subcellular location">
    <subcellularLocation>
        <location evidence="1">Cell membrane</location>
        <topology evidence="1">Multi-pass membrane protein</topology>
    </subcellularLocation>
</comment>
<comment type="caution">
    <text evidence="8">The sequence shown here is derived from an EMBL/GenBank/DDBJ whole genome shotgun (WGS) entry which is preliminary data.</text>
</comment>
<feature type="transmembrane region" description="Helical" evidence="6">
    <location>
        <begin position="84"/>
        <end position="110"/>
    </location>
</feature>
<dbReference type="CDD" id="cd17324">
    <property type="entry name" value="MFS_NepI_like"/>
    <property type="match status" value="1"/>
</dbReference>
<feature type="transmembrane region" description="Helical" evidence="6">
    <location>
        <begin position="214"/>
        <end position="236"/>
    </location>
</feature>
<feature type="transmembrane region" description="Helical" evidence="6">
    <location>
        <begin position="12"/>
        <end position="32"/>
    </location>
</feature>
<sequence length="395" mass="40422">MNDTLLHASPVPVRAWAAIFALGISAFSIVTSELAPVGMLSALAKDLHQTESGAGLVVTIYGWVGALTALVAGAMPARIPRKALLVGLMLILAFSCLAATLSHSITLFMIARMVGAIAHGAFWAFIGVVAAQIVPVEKLGVATAIVFSGVSAASVIGVPLSSLLADIAGWRSAFTAISLLSLLTACILFWTLPGLAAPVSVRLTLYYGIFKKPVLLALYAATACIISAHFAAFTYLEPLLIKTQGVPPASISALLLASGLSGLMGNIIAGKLIDRYIKALIITSLILSAVALGALGVGSAAPHSLWLTGMLLAIWGASMAVIFVGLQTWLLRCAGDGAQPASAIYVAIFNAAIGTGALVGGRVIAVTGLQSIALFAAGTMLCSIIIVSMLKKPAH</sequence>
<dbReference type="Gene3D" id="1.20.1250.20">
    <property type="entry name" value="MFS general substrate transporter like domains"/>
    <property type="match status" value="1"/>
</dbReference>
<feature type="transmembrane region" description="Helical" evidence="6">
    <location>
        <begin position="371"/>
        <end position="390"/>
    </location>
</feature>
<keyword evidence="5 6" id="KW-0472">Membrane</keyword>
<dbReference type="Proteomes" id="UP001561463">
    <property type="component" value="Unassembled WGS sequence"/>
</dbReference>
<keyword evidence="3 6" id="KW-0812">Transmembrane</keyword>
<dbReference type="RefSeq" id="WP_369498741.1">
    <property type="nucleotide sequence ID" value="NZ_JBFZPZ010000018.1"/>
</dbReference>